<dbReference type="InterPro" id="IPR011075">
    <property type="entry name" value="TetR_C"/>
</dbReference>
<evidence type="ECO:0000259" key="5">
    <source>
        <dbReference type="PROSITE" id="PS50977"/>
    </source>
</evidence>
<dbReference type="InterPro" id="IPR023772">
    <property type="entry name" value="DNA-bd_HTH_TetR-type_CS"/>
</dbReference>
<evidence type="ECO:0000256" key="4">
    <source>
        <dbReference type="PROSITE-ProRule" id="PRU00335"/>
    </source>
</evidence>
<dbReference type="InterPro" id="IPR001647">
    <property type="entry name" value="HTH_TetR"/>
</dbReference>
<dbReference type="Proteomes" id="UP001174839">
    <property type="component" value="Unassembled WGS sequence"/>
</dbReference>
<dbReference type="PRINTS" id="PR00455">
    <property type="entry name" value="HTHTETR"/>
</dbReference>
<evidence type="ECO:0000256" key="1">
    <source>
        <dbReference type="ARBA" id="ARBA00023015"/>
    </source>
</evidence>
<dbReference type="Pfam" id="PF00440">
    <property type="entry name" value="TetR_N"/>
    <property type="match status" value="1"/>
</dbReference>
<proteinExistence type="predicted"/>
<evidence type="ECO:0000256" key="2">
    <source>
        <dbReference type="ARBA" id="ARBA00023125"/>
    </source>
</evidence>
<keyword evidence="1" id="KW-0805">Transcription regulation</keyword>
<dbReference type="InterPro" id="IPR009057">
    <property type="entry name" value="Homeodomain-like_sf"/>
</dbReference>
<dbReference type="Pfam" id="PF16925">
    <property type="entry name" value="TetR_C_13"/>
    <property type="match status" value="1"/>
</dbReference>
<gene>
    <name evidence="6" type="ORF">QU605_00415</name>
</gene>
<dbReference type="RefSeq" id="WP_289723282.1">
    <property type="nucleotide sequence ID" value="NZ_JAUDUY010000001.1"/>
</dbReference>
<dbReference type="PANTHER" id="PTHR47506:SF6">
    <property type="entry name" value="HTH-TYPE TRANSCRIPTIONAL REPRESSOR NEMR"/>
    <property type="match status" value="1"/>
</dbReference>
<dbReference type="SUPFAM" id="SSF46689">
    <property type="entry name" value="Homeodomain-like"/>
    <property type="match status" value="1"/>
</dbReference>
<evidence type="ECO:0000313" key="7">
    <source>
        <dbReference type="Proteomes" id="UP001174839"/>
    </source>
</evidence>
<comment type="caution">
    <text evidence="6">The sequence shown here is derived from an EMBL/GenBank/DDBJ whole genome shotgun (WGS) entry which is preliminary data.</text>
</comment>
<dbReference type="PANTHER" id="PTHR47506">
    <property type="entry name" value="TRANSCRIPTIONAL REGULATORY PROTEIN"/>
    <property type="match status" value="1"/>
</dbReference>
<evidence type="ECO:0000256" key="3">
    <source>
        <dbReference type="ARBA" id="ARBA00023163"/>
    </source>
</evidence>
<sequence length="204" mass="23805">MEKNLKSRATINRMQQKGLELFYQKGYYTTSLDDILKALQLSKGAFYYHFQSKEDFMVSIVQHLLFRKVYSMLIEPIEGKEDPFRNIETCLENALEIAEHNPMDFGFVLGNFMNEFNGKNENVSRYLNDICKAWEVSLVTALQKGKSDGYLERHHDSEGIATFVISSYFGVRSLMVGGNPRMLRYQYMQQLRCYFKSMALKSTF</sequence>
<dbReference type="PROSITE" id="PS50977">
    <property type="entry name" value="HTH_TETR_2"/>
    <property type="match status" value="1"/>
</dbReference>
<keyword evidence="7" id="KW-1185">Reference proteome</keyword>
<name>A0ABT7WAG8_9FLAO</name>
<feature type="DNA-binding region" description="H-T-H motif" evidence="4">
    <location>
        <begin position="31"/>
        <end position="50"/>
    </location>
</feature>
<protein>
    <submittedName>
        <fullName evidence="6">TetR/AcrR family transcriptional regulator</fullName>
    </submittedName>
</protein>
<accession>A0ABT7WAG8</accession>
<keyword evidence="2 4" id="KW-0238">DNA-binding</keyword>
<reference evidence="6" key="1">
    <citation type="submission" date="2023-06" db="EMBL/GenBank/DDBJ databases">
        <title>Robiginitalea aurantiacus sp. nov. and Algoriphagus sediminis sp. nov., isolated from coastal sediment.</title>
        <authorList>
            <person name="Zhou Z.Y."/>
            <person name="An J."/>
            <person name="Jia Y.W."/>
            <person name="Du Z.J."/>
        </authorList>
    </citation>
    <scope>NUCLEOTIDE SEQUENCE</scope>
    <source>
        <strain evidence="6">M39</strain>
    </source>
</reference>
<dbReference type="PROSITE" id="PS01081">
    <property type="entry name" value="HTH_TETR_1"/>
    <property type="match status" value="1"/>
</dbReference>
<dbReference type="InterPro" id="IPR036271">
    <property type="entry name" value="Tet_transcr_reg_TetR-rel_C_sf"/>
</dbReference>
<dbReference type="SUPFAM" id="SSF48498">
    <property type="entry name" value="Tetracyclin repressor-like, C-terminal domain"/>
    <property type="match status" value="1"/>
</dbReference>
<evidence type="ECO:0000313" key="6">
    <source>
        <dbReference type="EMBL" id="MDM9629914.1"/>
    </source>
</evidence>
<organism evidence="6 7">
    <name type="scientific">Robiginitalea aurantiaca</name>
    <dbReference type="NCBI Taxonomy" id="3056915"/>
    <lineage>
        <taxon>Bacteria</taxon>
        <taxon>Pseudomonadati</taxon>
        <taxon>Bacteroidota</taxon>
        <taxon>Flavobacteriia</taxon>
        <taxon>Flavobacteriales</taxon>
        <taxon>Flavobacteriaceae</taxon>
        <taxon>Robiginitalea</taxon>
    </lineage>
</organism>
<dbReference type="Gene3D" id="1.10.357.10">
    <property type="entry name" value="Tetracycline Repressor, domain 2"/>
    <property type="match status" value="1"/>
</dbReference>
<dbReference type="EMBL" id="JAUDUY010000001">
    <property type="protein sequence ID" value="MDM9629914.1"/>
    <property type="molecule type" value="Genomic_DNA"/>
</dbReference>
<feature type="domain" description="HTH tetR-type" evidence="5">
    <location>
        <begin position="8"/>
        <end position="68"/>
    </location>
</feature>
<keyword evidence="3" id="KW-0804">Transcription</keyword>